<dbReference type="SUPFAM" id="SSF52540">
    <property type="entry name" value="P-loop containing nucleoside triphosphate hydrolases"/>
    <property type="match status" value="1"/>
</dbReference>
<organism evidence="1">
    <name type="scientific">Aspergillus niger</name>
    <dbReference type="NCBI Taxonomy" id="5061"/>
    <lineage>
        <taxon>Eukaryota</taxon>
        <taxon>Fungi</taxon>
        <taxon>Dikarya</taxon>
        <taxon>Ascomycota</taxon>
        <taxon>Pezizomycotina</taxon>
        <taxon>Eurotiomycetes</taxon>
        <taxon>Eurotiomycetidae</taxon>
        <taxon>Eurotiales</taxon>
        <taxon>Aspergillaceae</taxon>
        <taxon>Aspergillus</taxon>
        <taxon>Aspergillus subgen. Circumdati</taxon>
    </lineage>
</organism>
<dbReference type="KEGG" id="ang:An14g01000"/>
<proteinExistence type="predicted"/>
<sequence length="290" mass="32756">MPEIIDDKSQHCIPFLFDRLQAHQARHPTNTPPFFLGLNGVQGAGKTVLVSTLQSTLRSPPYSLNVVTLSLDDLYLTHAQQEHLAASHPTNPLLQHRGQPGTHDLTLAKEVFSALRAGQRTAIPAYDKSAFSGQGDRVPASQWEVVNKEGEEKVKVVIFEGWCVGFRAWDEEVLRGKWEDAVSSLVYYSKMLIDCLYSDAQDLHFVYDWRQEQERTLRAAKGTGMTEEQVTKFVDGYYPSYELFTETLREGTFKPVPHATTASAPPTGWEGRQLRLVVDKNRRVQEIINI</sequence>
<reference evidence="1" key="2">
    <citation type="submission" date="2025-08" db="UniProtKB">
        <authorList>
            <consortium name="RefSeq"/>
        </authorList>
    </citation>
    <scope>IDENTIFICATION</scope>
</reference>
<accession>A0AAJ8DZW8</accession>
<evidence type="ECO:0000313" key="1">
    <source>
        <dbReference type="RefSeq" id="XP_059602255.1"/>
    </source>
</evidence>
<name>A0AAJ8DZW8_ASPNG</name>
<evidence type="ECO:0008006" key="2">
    <source>
        <dbReference type="Google" id="ProtNLM"/>
    </source>
</evidence>
<protein>
    <recommendedName>
        <fullName evidence="2">P-loop containing nucleoside triphosphate hydrolase protein</fullName>
    </recommendedName>
</protein>
<dbReference type="InterPro" id="IPR027417">
    <property type="entry name" value="P-loop_NTPase"/>
</dbReference>
<dbReference type="Gene3D" id="3.40.50.300">
    <property type="entry name" value="P-loop containing nucleotide triphosphate hydrolases"/>
    <property type="match status" value="1"/>
</dbReference>
<dbReference type="PANTHER" id="PTHR10285">
    <property type="entry name" value="URIDINE KINASE"/>
    <property type="match status" value="1"/>
</dbReference>
<dbReference type="GeneID" id="4986954"/>
<reference evidence="1" key="1">
    <citation type="submission" date="2025-02" db="EMBL/GenBank/DDBJ databases">
        <authorList>
            <consortium name="NCBI Genome Project"/>
        </authorList>
    </citation>
    <scope>NUCLEOTIDE SEQUENCE</scope>
</reference>
<dbReference type="RefSeq" id="XP_059602255.1">
    <property type="nucleotide sequence ID" value="XM_059744045.1"/>
</dbReference>
<dbReference type="AlphaFoldDB" id="A0AAJ8DZW8"/>
<gene>
    <name evidence="1" type="ORF">An14g01000</name>
</gene>